<feature type="domain" description="EF-hand" evidence="4">
    <location>
        <begin position="12"/>
        <end position="47"/>
    </location>
</feature>
<name>A0A022QBG3_ERYGU</name>
<dbReference type="PROSITE" id="PS50222">
    <property type="entry name" value="EF_HAND_2"/>
    <property type="match status" value="3"/>
</dbReference>
<evidence type="ECO:0000259" key="4">
    <source>
        <dbReference type="PROSITE" id="PS50222"/>
    </source>
</evidence>
<evidence type="ECO:0000256" key="2">
    <source>
        <dbReference type="ARBA" id="ARBA00022737"/>
    </source>
</evidence>
<keyword evidence="2" id="KW-0677">Repeat</keyword>
<sequence>MRRLLILAGRVFTSACFKRIFKNLDKNNSGRVTVHDLHHLLRSSGICNTTTVEDLEELVGPTTSLDYAGFLFFYDAMAFKVFDLNNDGFISSDELQTVLSRIGLLDEHDCKEMILAYDRNRDGVLDFGEFKDMMSVRDLSGDGLEK</sequence>
<dbReference type="InterPro" id="IPR002048">
    <property type="entry name" value="EF_hand_dom"/>
</dbReference>
<dbReference type="InterPro" id="IPR011992">
    <property type="entry name" value="EF-hand-dom_pair"/>
</dbReference>
<reference evidence="5 6" key="1">
    <citation type="journal article" date="2013" name="Proc. Natl. Acad. Sci. U.S.A.">
        <title>Fine-scale variation in meiotic recombination in Mimulus inferred from population shotgun sequencing.</title>
        <authorList>
            <person name="Hellsten U."/>
            <person name="Wright K.M."/>
            <person name="Jenkins J."/>
            <person name="Shu S."/>
            <person name="Yuan Y."/>
            <person name="Wessler S.R."/>
            <person name="Schmutz J."/>
            <person name="Willis J.H."/>
            <person name="Rokhsar D.S."/>
        </authorList>
    </citation>
    <scope>NUCLEOTIDE SEQUENCE [LARGE SCALE GENOMIC DNA]</scope>
    <source>
        <strain evidence="6">cv. DUN x IM62</strain>
    </source>
</reference>
<organism evidence="5 6">
    <name type="scientific">Erythranthe guttata</name>
    <name type="common">Yellow monkey flower</name>
    <name type="synonym">Mimulus guttatus</name>
    <dbReference type="NCBI Taxonomy" id="4155"/>
    <lineage>
        <taxon>Eukaryota</taxon>
        <taxon>Viridiplantae</taxon>
        <taxon>Streptophyta</taxon>
        <taxon>Embryophyta</taxon>
        <taxon>Tracheophyta</taxon>
        <taxon>Spermatophyta</taxon>
        <taxon>Magnoliopsida</taxon>
        <taxon>eudicotyledons</taxon>
        <taxon>Gunneridae</taxon>
        <taxon>Pentapetalae</taxon>
        <taxon>asterids</taxon>
        <taxon>lamiids</taxon>
        <taxon>Lamiales</taxon>
        <taxon>Phrymaceae</taxon>
        <taxon>Erythranthe</taxon>
    </lineage>
</organism>
<keyword evidence="1" id="KW-0479">Metal-binding</keyword>
<dbReference type="PROSITE" id="PS00018">
    <property type="entry name" value="EF_HAND_1"/>
    <property type="match status" value="2"/>
</dbReference>
<gene>
    <name evidence="5" type="ORF">MIMGU_mgv1a015757mg</name>
</gene>
<dbReference type="SUPFAM" id="SSF47473">
    <property type="entry name" value="EF-hand"/>
    <property type="match status" value="1"/>
</dbReference>
<evidence type="ECO:0000256" key="3">
    <source>
        <dbReference type="ARBA" id="ARBA00022837"/>
    </source>
</evidence>
<feature type="domain" description="EF-hand" evidence="4">
    <location>
        <begin position="78"/>
        <end position="104"/>
    </location>
</feature>
<dbReference type="Proteomes" id="UP000030748">
    <property type="component" value="Unassembled WGS sequence"/>
</dbReference>
<dbReference type="Pfam" id="PF13405">
    <property type="entry name" value="EF-hand_6"/>
    <property type="match status" value="1"/>
</dbReference>
<evidence type="ECO:0000256" key="1">
    <source>
        <dbReference type="ARBA" id="ARBA00022723"/>
    </source>
</evidence>
<proteinExistence type="predicted"/>
<dbReference type="InterPro" id="IPR039647">
    <property type="entry name" value="EF_hand_pair_protein_CML-like"/>
</dbReference>
<feature type="domain" description="EF-hand" evidence="4">
    <location>
        <begin position="105"/>
        <end position="140"/>
    </location>
</feature>
<dbReference type="PANTHER" id="PTHR10891">
    <property type="entry name" value="EF-HAND CALCIUM-BINDING DOMAIN CONTAINING PROTEIN"/>
    <property type="match status" value="1"/>
</dbReference>
<dbReference type="STRING" id="4155.A0A022QBG3"/>
<dbReference type="InterPro" id="IPR018247">
    <property type="entry name" value="EF_Hand_1_Ca_BS"/>
</dbReference>
<dbReference type="Gene3D" id="1.10.238.10">
    <property type="entry name" value="EF-hand"/>
    <property type="match status" value="2"/>
</dbReference>
<accession>A0A022QBG3</accession>
<dbReference type="AlphaFoldDB" id="A0A022QBG3"/>
<keyword evidence="3" id="KW-0106">Calcium</keyword>
<evidence type="ECO:0000313" key="5">
    <source>
        <dbReference type="EMBL" id="EYU23855.1"/>
    </source>
</evidence>
<dbReference type="Pfam" id="PF13499">
    <property type="entry name" value="EF-hand_7"/>
    <property type="match status" value="1"/>
</dbReference>
<dbReference type="CDD" id="cd00051">
    <property type="entry name" value="EFh"/>
    <property type="match status" value="1"/>
</dbReference>
<dbReference type="SMART" id="SM00054">
    <property type="entry name" value="EFh"/>
    <property type="match status" value="3"/>
</dbReference>
<protein>
    <recommendedName>
        <fullName evidence="4">EF-hand domain-containing protein</fullName>
    </recommendedName>
</protein>
<evidence type="ECO:0000313" key="6">
    <source>
        <dbReference type="Proteomes" id="UP000030748"/>
    </source>
</evidence>
<keyword evidence="6" id="KW-1185">Reference proteome</keyword>
<dbReference type="EMBL" id="KI632147">
    <property type="protein sequence ID" value="EYU23855.1"/>
    <property type="molecule type" value="Genomic_DNA"/>
</dbReference>
<dbReference type="GO" id="GO:0005509">
    <property type="term" value="F:calcium ion binding"/>
    <property type="evidence" value="ECO:0000318"/>
    <property type="project" value="GO_Central"/>
</dbReference>